<evidence type="ECO:0000256" key="6">
    <source>
        <dbReference type="ARBA" id="ARBA00026003"/>
    </source>
</evidence>
<dbReference type="OrthoDB" id="412647at2759"/>
<comment type="similarity">
    <text evidence="3">Belongs to the ubiquitin-activating E1 family.</text>
</comment>
<dbReference type="AlphaFoldDB" id="A0A8I6S8A7"/>
<evidence type="ECO:0000256" key="1">
    <source>
        <dbReference type="ARBA" id="ARBA00004123"/>
    </source>
</evidence>
<feature type="domain" description="THIF-type NAD/FAD binding fold" evidence="9">
    <location>
        <begin position="17"/>
        <end position="321"/>
    </location>
</feature>
<protein>
    <recommendedName>
        <fullName evidence="7">SUMO-activating enzyme subunit 1</fullName>
    </recommendedName>
    <alternativeName>
        <fullName evidence="8">Ubiquitin-like 1-activating enzyme E1A</fullName>
    </alternativeName>
</protein>
<dbReference type="FunFam" id="3.40.50.720:FF:000744">
    <property type="entry name" value="Smt3 activating enzyme 1"/>
    <property type="match status" value="1"/>
</dbReference>
<sequence length="330" mass="37076">MVEAESGQLTEAEAQLYDRQIRLWGLEAQKRLRNARVLIVGMGGLGAEVAKNIILTGVKAVSLMDHKTATEADLMSQFFIPQDKLGENRAVASLERAKALNPLVEVSAESCNVSDLSEEFFLGTRWDIVIASGLPISQYVRIDDICRKENICFFIGDVFGMFGFLFSDLNKYNFVEDVVTYQKAGIRSVQAAKKVLHFPSLRDSLNSDFTKDSQKGKLRRMEGSYFVMNILMKFRTDYCRDPLPTTSDINVLIKMRDKECFELSLPNEKIPDELISKCVGAPMSHVCAILGAVLSQEVVKAISRKDAPHRNMFFFDPVKNIGHVQYISPD</sequence>
<dbReference type="GO" id="GO:0019948">
    <property type="term" value="F:SUMO activating enzyme activity"/>
    <property type="evidence" value="ECO:0007669"/>
    <property type="project" value="TreeGrafter"/>
</dbReference>
<dbReference type="GO" id="GO:0005737">
    <property type="term" value="C:cytoplasm"/>
    <property type="evidence" value="ECO:0007669"/>
    <property type="project" value="TreeGrafter"/>
</dbReference>
<dbReference type="Pfam" id="PF00899">
    <property type="entry name" value="ThiF"/>
    <property type="match status" value="1"/>
</dbReference>
<evidence type="ECO:0000259" key="9">
    <source>
        <dbReference type="Pfam" id="PF00899"/>
    </source>
</evidence>
<dbReference type="GO" id="GO:0031510">
    <property type="term" value="C:SUMO activating enzyme complex"/>
    <property type="evidence" value="ECO:0007669"/>
    <property type="project" value="TreeGrafter"/>
</dbReference>
<dbReference type="PANTHER" id="PTHR10953">
    <property type="entry name" value="UBIQUITIN-ACTIVATING ENZYME E1"/>
    <property type="match status" value="1"/>
</dbReference>
<dbReference type="SUPFAM" id="SSF69572">
    <property type="entry name" value="Activating enzymes of the ubiquitin-like proteins"/>
    <property type="match status" value="1"/>
</dbReference>
<name>A0A8I6S8A7_CIMLE</name>
<dbReference type="KEGG" id="clec:106673399"/>
<dbReference type="InterPro" id="IPR000594">
    <property type="entry name" value="ThiF_NAD_FAD-bd"/>
</dbReference>
<keyword evidence="4" id="KW-0833">Ubl conjugation pathway</keyword>
<proteinExistence type="inferred from homology"/>
<keyword evidence="11" id="KW-1185">Reference proteome</keyword>
<dbReference type="InterPro" id="IPR035985">
    <property type="entry name" value="Ubiquitin-activating_enz"/>
</dbReference>
<evidence type="ECO:0000313" key="10">
    <source>
        <dbReference type="EnsemblMetazoa" id="XP_014260992.1"/>
    </source>
</evidence>
<dbReference type="PRINTS" id="PR01849">
    <property type="entry name" value="UBIQUITINACT"/>
</dbReference>
<dbReference type="EnsemblMetazoa" id="XM_014405506.2">
    <property type="protein sequence ID" value="XP_014260992.1"/>
    <property type="gene ID" value="LOC106673399"/>
</dbReference>
<dbReference type="GO" id="GO:0016925">
    <property type="term" value="P:protein sumoylation"/>
    <property type="evidence" value="ECO:0007669"/>
    <property type="project" value="TreeGrafter"/>
</dbReference>
<dbReference type="Gene3D" id="3.40.50.720">
    <property type="entry name" value="NAD(P)-binding Rossmann-like Domain"/>
    <property type="match status" value="1"/>
</dbReference>
<dbReference type="PANTHER" id="PTHR10953:SF162">
    <property type="entry name" value="SUMO-ACTIVATING ENZYME SUBUNIT 1"/>
    <property type="match status" value="1"/>
</dbReference>
<evidence type="ECO:0000313" key="11">
    <source>
        <dbReference type="Proteomes" id="UP000494040"/>
    </source>
</evidence>
<gene>
    <name evidence="10" type="primary">106673399</name>
</gene>
<comment type="subunit">
    <text evidence="6">Heterodimer of SAE1 and UBA2/SAE2. The heterodimer corresponds to the two domains that are encoded on a single polypeptide chain in ubiquitin-activating enzyme E1. Interacts with UBE2I.</text>
</comment>
<keyword evidence="5" id="KW-0539">Nucleus</keyword>
<reference evidence="10" key="1">
    <citation type="submission" date="2022-01" db="UniProtKB">
        <authorList>
            <consortium name="EnsemblMetazoa"/>
        </authorList>
    </citation>
    <scope>IDENTIFICATION</scope>
</reference>
<accession>A0A8I6S8A7</accession>
<evidence type="ECO:0000256" key="3">
    <source>
        <dbReference type="ARBA" id="ARBA00005673"/>
    </source>
</evidence>
<dbReference type="Proteomes" id="UP000494040">
    <property type="component" value="Unassembled WGS sequence"/>
</dbReference>
<evidence type="ECO:0000256" key="8">
    <source>
        <dbReference type="ARBA" id="ARBA00044354"/>
    </source>
</evidence>
<evidence type="ECO:0000256" key="7">
    <source>
        <dbReference type="ARBA" id="ARBA00044187"/>
    </source>
</evidence>
<comment type="subcellular location">
    <subcellularLocation>
        <location evidence="1">Nucleus</location>
    </subcellularLocation>
</comment>
<dbReference type="InterPro" id="IPR045886">
    <property type="entry name" value="ThiF/MoeB/HesA"/>
</dbReference>
<dbReference type="InterPro" id="IPR000011">
    <property type="entry name" value="UBQ/SUMO-activ_enz_E1-like"/>
</dbReference>
<evidence type="ECO:0000256" key="5">
    <source>
        <dbReference type="ARBA" id="ARBA00023242"/>
    </source>
</evidence>
<evidence type="ECO:0000256" key="4">
    <source>
        <dbReference type="ARBA" id="ARBA00022786"/>
    </source>
</evidence>
<comment type="pathway">
    <text evidence="2">Protein modification; protein sumoylation.</text>
</comment>
<evidence type="ECO:0000256" key="2">
    <source>
        <dbReference type="ARBA" id="ARBA00004718"/>
    </source>
</evidence>
<dbReference type="OMA" id="EFFGQFD"/>
<organism evidence="10 11">
    <name type="scientific">Cimex lectularius</name>
    <name type="common">Bed bug</name>
    <name type="synonym">Acanthia lectularia</name>
    <dbReference type="NCBI Taxonomy" id="79782"/>
    <lineage>
        <taxon>Eukaryota</taxon>
        <taxon>Metazoa</taxon>
        <taxon>Ecdysozoa</taxon>
        <taxon>Arthropoda</taxon>
        <taxon>Hexapoda</taxon>
        <taxon>Insecta</taxon>
        <taxon>Pterygota</taxon>
        <taxon>Neoptera</taxon>
        <taxon>Paraneoptera</taxon>
        <taxon>Hemiptera</taxon>
        <taxon>Heteroptera</taxon>
        <taxon>Panheteroptera</taxon>
        <taxon>Cimicomorpha</taxon>
        <taxon>Cimicidae</taxon>
        <taxon>Cimex</taxon>
    </lineage>
</organism>